<comment type="caution">
    <text evidence="2">The sequence shown here is derived from an EMBL/GenBank/DDBJ whole genome shotgun (WGS) entry which is preliminary data.</text>
</comment>
<protein>
    <recommendedName>
        <fullName evidence="1">Schlafen AlbA-2 domain-containing protein</fullName>
    </recommendedName>
</protein>
<dbReference type="Gene3D" id="3.30.565.60">
    <property type="match status" value="1"/>
</dbReference>
<dbReference type="InterPro" id="IPR038475">
    <property type="entry name" value="RecG_C_sf"/>
</dbReference>
<organism evidence="2 3">
    <name type="scientific">Candidatus Kaiserbacteria bacterium RIFCSPHIGHO2_01_FULL_54_36b</name>
    <dbReference type="NCBI Taxonomy" id="1798483"/>
    <lineage>
        <taxon>Bacteria</taxon>
        <taxon>Candidatus Kaiseribacteriota</taxon>
    </lineage>
</organism>
<evidence type="ECO:0000313" key="2">
    <source>
        <dbReference type="EMBL" id="OGG48813.1"/>
    </source>
</evidence>
<dbReference type="Gene3D" id="3.30.950.30">
    <property type="entry name" value="Schlafen, AAA domain"/>
    <property type="match status" value="1"/>
</dbReference>
<evidence type="ECO:0000259" key="1">
    <source>
        <dbReference type="Pfam" id="PF04326"/>
    </source>
</evidence>
<dbReference type="EMBL" id="MFKW01000084">
    <property type="protein sequence ID" value="OGG48813.1"/>
    <property type="molecule type" value="Genomic_DNA"/>
</dbReference>
<accession>A0A1F6CHU6</accession>
<gene>
    <name evidence="2" type="ORF">A2704_06655</name>
</gene>
<dbReference type="Pfam" id="PF13749">
    <property type="entry name" value="HATPase_c_4"/>
    <property type="match status" value="1"/>
</dbReference>
<reference evidence="2 3" key="1">
    <citation type="journal article" date="2016" name="Nat. Commun.">
        <title>Thousands of microbial genomes shed light on interconnected biogeochemical processes in an aquifer system.</title>
        <authorList>
            <person name="Anantharaman K."/>
            <person name="Brown C.T."/>
            <person name="Hug L.A."/>
            <person name="Sharon I."/>
            <person name="Castelle C.J."/>
            <person name="Probst A.J."/>
            <person name="Thomas B.C."/>
            <person name="Singh A."/>
            <person name="Wilkins M.J."/>
            <person name="Karaoz U."/>
            <person name="Brodie E.L."/>
            <person name="Williams K.H."/>
            <person name="Hubbard S.S."/>
            <person name="Banfield J.F."/>
        </authorList>
    </citation>
    <scope>NUCLEOTIDE SEQUENCE [LARGE SCALE GENOMIC DNA]</scope>
</reference>
<dbReference type="Proteomes" id="UP000176445">
    <property type="component" value="Unassembled WGS sequence"/>
</dbReference>
<dbReference type="PANTHER" id="PTHR30595">
    <property type="entry name" value="GLPR-RELATED TRANSCRIPTIONAL REPRESSOR"/>
    <property type="match status" value="1"/>
</dbReference>
<feature type="domain" description="Schlafen AlbA-2" evidence="1">
    <location>
        <begin position="14"/>
        <end position="135"/>
    </location>
</feature>
<dbReference type="AlphaFoldDB" id="A0A1F6CHU6"/>
<dbReference type="PANTHER" id="PTHR30595:SF6">
    <property type="entry name" value="SCHLAFEN ALBA-2 DOMAIN-CONTAINING PROTEIN"/>
    <property type="match status" value="1"/>
</dbReference>
<dbReference type="InterPro" id="IPR038461">
    <property type="entry name" value="Schlafen_AlbA_2_dom_sf"/>
</dbReference>
<sequence length="484" mass="54948">MSEEILQLLLRKEEWHTFECKRALISPSKLLETAVAFANTDGGTIAVGLEDPKKATGRNRVTGISEGASNLSDFLKLLEKDIDPPLPPVQREETPITNRDNKSDHLALFRIPKSDTVHSLKNGDTFVRRGQQNVKIGAREIERLQYEKGARHFEDEASTIQDITELDEGLLKKYIDDTGGAGLDIWQFLKDNGLAVRRNGTMVLTKAGVLLFGKNPSVLLKGKCGIKISHYFGTAPTYSGNPNFVEKPFTIEGPLLKQIEVALGYFRSVVKKSPPKLRGATFRPSILIPEWAFQESVTNAVVHRNYSIADDIHIRFFDDRVEIESPGTYPGHVTANNLRTERFARNPLIQRTLNRFEDSPNLDIGEGVDRMFKIMKEHNLYEPLYLPPNIRPNSVLLMLLNLQRLKYWDTVSKYLDKHFIIANQKAREITDIQDSVEMSRLLKGWVKQGLLQRLGSSKKAAYYKKPNVELSRGLFSRPLKIKRK</sequence>
<dbReference type="InterPro" id="IPR007421">
    <property type="entry name" value="Schlafen_AlbA_2_dom"/>
</dbReference>
<evidence type="ECO:0000313" key="3">
    <source>
        <dbReference type="Proteomes" id="UP000176445"/>
    </source>
</evidence>
<proteinExistence type="predicted"/>
<dbReference type="Pfam" id="PF04326">
    <property type="entry name" value="SLFN_AlbA_2"/>
    <property type="match status" value="1"/>
</dbReference>
<name>A0A1F6CHU6_9BACT</name>